<feature type="compositionally biased region" description="Gly residues" evidence="1">
    <location>
        <begin position="43"/>
        <end position="55"/>
    </location>
</feature>
<accession>A0ABP6MCZ3</accession>
<proteinExistence type="predicted"/>
<feature type="region of interest" description="Disordered" evidence="1">
    <location>
        <begin position="1"/>
        <end position="99"/>
    </location>
</feature>
<gene>
    <name evidence="2" type="ORF">GCM10010449_18950</name>
</gene>
<reference evidence="3" key="1">
    <citation type="journal article" date="2019" name="Int. J. Syst. Evol. Microbiol.">
        <title>The Global Catalogue of Microorganisms (GCM) 10K type strain sequencing project: providing services to taxonomists for standard genome sequencing and annotation.</title>
        <authorList>
            <consortium name="The Broad Institute Genomics Platform"/>
            <consortium name="The Broad Institute Genome Sequencing Center for Infectious Disease"/>
            <person name="Wu L."/>
            <person name="Ma J."/>
        </authorList>
    </citation>
    <scope>NUCLEOTIDE SEQUENCE [LARGE SCALE GENOMIC DNA]</scope>
    <source>
        <strain evidence="3">JCM 9092</strain>
    </source>
</reference>
<evidence type="ECO:0000313" key="2">
    <source>
        <dbReference type="EMBL" id="GAA3095585.1"/>
    </source>
</evidence>
<keyword evidence="3" id="KW-1185">Reference proteome</keyword>
<organism evidence="2 3">
    <name type="scientific">Streptomyces rectiviolaceus</name>
    <dbReference type="NCBI Taxonomy" id="332591"/>
    <lineage>
        <taxon>Bacteria</taxon>
        <taxon>Bacillati</taxon>
        <taxon>Actinomycetota</taxon>
        <taxon>Actinomycetes</taxon>
        <taxon>Kitasatosporales</taxon>
        <taxon>Streptomycetaceae</taxon>
        <taxon>Streptomyces</taxon>
    </lineage>
</organism>
<name>A0ABP6MCZ3_9ACTN</name>
<comment type="caution">
    <text evidence="2">The sequence shown here is derived from an EMBL/GenBank/DDBJ whole genome shotgun (WGS) entry which is preliminary data.</text>
</comment>
<evidence type="ECO:0000256" key="1">
    <source>
        <dbReference type="SAM" id="MobiDB-lite"/>
    </source>
</evidence>
<evidence type="ECO:0000313" key="3">
    <source>
        <dbReference type="Proteomes" id="UP001501637"/>
    </source>
</evidence>
<dbReference type="Proteomes" id="UP001501637">
    <property type="component" value="Unassembled WGS sequence"/>
</dbReference>
<sequence>MGGKRTGRGWAGNAPAGGGRETHRPGVGGKRTGRGWAGNAPAGVGGKRTGRGGSATEGKGATYSNHASPGPTHLQSGALVRGRGGMSARSTVPGAPGPK</sequence>
<dbReference type="EMBL" id="BAAAUG010000028">
    <property type="protein sequence ID" value="GAA3095585.1"/>
    <property type="molecule type" value="Genomic_DNA"/>
</dbReference>
<protein>
    <submittedName>
        <fullName evidence="2">Uncharacterized protein</fullName>
    </submittedName>
</protein>